<dbReference type="InterPro" id="IPR002941">
    <property type="entry name" value="DNA_methylase_N4/N6"/>
</dbReference>
<feature type="compositionally biased region" description="Basic residues" evidence="4">
    <location>
        <begin position="66"/>
        <end position="75"/>
    </location>
</feature>
<comment type="similarity">
    <text evidence="3">Belongs to the N(4)/N(6)-methyltransferase family.</text>
</comment>
<accession>A0ABW3G001</accession>
<feature type="domain" description="DNA methylase N-4/N-6" evidence="5">
    <location>
        <begin position="30"/>
        <end position="338"/>
    </location>
</feature>
<name>A0ABW3G001_9PSEU</name>
<evidence type="ECO:0000256" key="2">
    <source>
        <dbReference type="ARBA" id="ARBA00022679"/>
    </source>
</evidence>
<keyword evidence="1" id="KW-0489">Methyltransferase</keyword>
<keyword evidence="7" id="KW-1185">Reference proteome</keyword>
<feature type="compositionally biased region" description="Basic residues" evidence="4">
    <location>
        <begin position="240"/>
        <end position="252"/>
    </location>
</feature>
<organism evidence="6 7">
    <name type="scientific">Saccharopolyspora rosea</name>
    <dbReference type="NCBI Taxonomy" id="524884"/>
    <lineage>
        <taxon>Bacteria</taxon>
        <taxon>Bacillati</taxon>
        <taxon>Actinomycetota</taxon>
        <taxon>Actinomycetes</taxon>
        <taxon>Pseudonocardiales</taxon>
        <taxon>Pseudonocardiaceae</taxon>
        <taxon>Saccharopolyspora</taxon>
    </lineage>
</organism>
<evidence type="ECO:0000256" key="4">
    <source>
        <dbReference type="SAM" id="MobiDB-lite"/>
    </source>
</evidence>
<dbReference type="EMBL" id="JBHTIW010000052">
    <property type="protein sequence ID" value="MFD0923994.1"/>
    <property type="molecule type" value="Genomic_DNA"/>
</dbReference>
<sequence length="351" mass="39265">MSELYYHDADTELYVGDALTVLATMPASSVDCVVTSPPQWGLRDYGTAQWIGGNPECEHTLGTTPHQRRNAKKRGLGPEKTNARKRCRTCGAFCLDQQYGLEPTIDEYVNRLRLVGREIWRVLQPCGTFWLNLRDGYSYHNNGTGSNRESGVEASDNRYAGIVRHKSLLGIPWRAALSLQNDGWIIRNAIVWHKPNSIPDPAADRLSSRYEMLFLLVKQPDYHFTIDAVRAPYSQDRPLSRKAHHGGKKPHTVKTPWRPEAEGKNLGDVWSLPTRPLPEAHPAPFPVDLPQRCIAAGCPDNGRVLDPFSGAGTTGIAARQLGRSYCGIDLRRDYHDIFLHRLATDAVQHAA</sequence>
<dbReference type="Proteomes" id="UP001597018">
    <property type="component" value="Unassembled WGS sequence"/>
</dbReference>
<keyword evidence="2" id="KW-0808">Transferase</keyword>
<reference evidence="7" key="1">
    <citation type="journal article" date="2019" name="Int. J. Syst. Evol. Microbiol.">
        <title>The Global Catalogue of Microorganisms (GCM) 10K type strain sequencing project: providing services to taxonomists for standard genome sequencing and annotation.</title>
        <authorList>
            <consortium name="The Broad Institute Genomics Platform"/>
            <consortium name="The Broad Institute Genome Sequencing Center for Infectious Disease"/>
            <person name="Wu L."/>
            <person name="Ma J."/>
        </authorList>
    </citation>
    <scope>NUCLEOTIDE SEQUENCE [LARGE SCALE GENOMIC DNA]</scope>
    <source>
        <strain evidence="7">CCUG 56401</strain>
    </source>
</reference>
<dbReference type="InterPro" id="IPR001091">
    <property type="entry name" value="RM_Methyltransferase"/>
</dbReference>
<evidence type="ECO:0000256" key="3">
    <source>
        <dbReference type="RuleBase" id="RU362026"/>
    </source>
</evidence>
<feature type="region of interest" description="Disordered" evidence="4">
    <location>
        <begin position="59"/>
        <end position="79"/>
    </location>
</feature>
<dbReference type="Gene3D" id="3.40.50.150">
    <property type="entry name" value="Vaccinia Virus protein VP39"/>
    <property type="match status" value="1"/>
</dbReference>
<proteinExistence type="inferred from homology"/>
<evidence type="ECO:0000259" key="5">
    <source>
        <dbReference type="Pfam" id="PF01555"/>
    </source>
</evidence>
<evidence type="ECO:0000256" key="1">
    <source>
        <dbReference type="ARBA" id="ARBA00022603"/>
    </source>
</evidence>
<evidence type="ECO:0000313" key="7">
    <source>
        <dbReference type="Proteomes" id="UP001597018"/>
    </source>
</evidence>
<dbReference type="InterPro" id="IPR029063">
    <property type="entry name" value="SAM-dependent_MTases_sf"/>
</dbReference>
<dbReference type="EC" id="2.1.1.-" evidence="3"/>
<evidence type="ECO:0000313" key="6">
    <source>
        <dbReference type="EMBL" id="MFD0923994.1"/>
    </source>
</evidence>
<dbReference type="RefSeq" id="WP_345602080.1">
    <property type="nucleotide sequence ID" value="NZ_BAABLT010000058.1"/>
</dbReference>
<comment type="caution">
    <text evidence="6">The sequence shown here is derived from an EMBL/GenBank/DDBJ whole genome shotgun (WGS) entry which is preliminary data.</text>
</comment>
<gene>
    <name evidence="6" type="ORF">ACFQ16_29975</name>
</gene>
<feature type="region of interest" description="Disordered" evidence="4">
    <location>
        <begin position="236"/>
        <end position="260"/>
    </location>
</feature>
<dbReference type="PRINTS" id="PR00508">
    <property type="entry name" value="S21N4MTFRASE"/>
</dbReference>
<dbReference type="Pfam" id="PF01555">
    <property type="entry name" value="N6_N4_Mtase"/>
    <property type="match status" value="1"/>
</dbReference>
<dbReference type="SUPFAM" id="SSF53335">
    <property type="entry name" value="S-adenosyl-L-methionine-dependent methyltransferases"/>
    <property type="match status" value="1"/>
</dbReference>
<protein>
    <recommendedName>
        <fullName evidence="3">Methyltransferase</fullName>
        <ecNumber evidence="3">2.1.1.-</ecNumber>
    </recommendedName>
</protein>